<dbReference type="SUPFAM" id="SSF53098">
    <property type="entry name" value="Ribonuclease H-like"/>
    <property type="match status" value="1"/>
</dbReference>
<dbReference type="Gene3D" id="3.30.420.10">
    <property type="entry name" value="Ribonuclease H-like superfamily/Ribonuclease H"/>
    <property type="match status" value="1"/>
</dbReference>
<comment type="caution">
    <text evidence="6">The sequence shown here is derived from an EMBL/GenBank/DDBJ whole genome shotgun (WGS) entry which is preliminary data.</text>
</comment>
<dbReference type="SMART" id="SM00950">
    <property type="entry name" value="Piwi"/>
    <property type="match status" value="1"/>
</dbReference>
<dbReference type="Pfam" id="PF02171">
    <property type="entry name" value="Piwi"/>
    <property type="match status" value="1"/>
</dbReference>
<keyword evidence="7" id="KW-1185">Reference proteome</keyword>
<evidence type="ECO:0000256" key="3">
    <source>
        <dbReference type="SAM" id="MobiDB-lite"/>
    </source>
</evidence>
<dbReference type="GO" id="GO:0034587">
    <property type="term" value="P:piRNA processing"/>
    <property type="evidence" value="ECO:0007669"/>
    <property type="project" value="UniProtKB-ARBA"/>
</dbReference>
<accession>A0A8K0CYX0</accession>
<dbReference type="AlphaFoldDB" id="A0A8K0CYX0"/>
<evidence type="ECO:0000313" key="7">
    <source>
        <dbReference type="Proteomes" id="UP000801492"/>
    </source>
</evidence>
<feature type="region of interest" description="Disordered" evidence="3">
    <location>
        <begin position="1"/>
        <end position="89"/>
    </location>
</feature>
<dbReference type="InterPro" id="IPR014811">
    <property type="entry name" value="ArgoL1"/>
</dbReference>
<dbReference type="CDD" id="cd04657">
    <property type="entry name" value="Piwi_ago-like"/>
    <property type="match status" value="1"/>
</dbReference>
<gene>
    <name evidence="6" type="ORF">ILUMI_11212</name>
</gene>
<feature type="domain" description="PAZ" evidence="4">
    <location>
        <begin position="354"/>
        <end position="469"/>
    </location>
</feature>
<comment type="similarity">
    <text evidence="1">Belongs to the argonaute family.</text>
</comment>
<dbReference type="InterPro" id="IPR032474">
    <property type="entry name" value="Argonaute_N"/>
</dbReference>
<feature type="domain" description="Piwi" evidence="5">
    <location>
        <begin position="632"/>
        <end position="930"/>
    </location>
</feature>
<evidence type="ECO:0000256" key="1">
    <source>
        <dbReference type="RuleBase" id="RU361178"/>
    </source>
</evidence>
<protein>
    <submittedName>
        <fullName evidence="6">Uncharacterized protein</fullName>
    </submittedName>
</protein>
<proteinExistence type="inferred from homology"/>
<dbReference type="InterPro" id="IPR032472">
    <property type="entry name" value="ArgoL2"/>
</dbReference>
<keyword evidence="2" id="KW-0175">Coiled coil</keyword>
<evidence type="ECO:0000259" key="4">
    <source>
        <dbReference type="PROSITE" id="PS50821"/>
    </source>
</evidence>
<evidence type="ECO:0000313" key="6">
    <source>
        <dbReference type="EMBL" id="KAF2894979.1"/>
    </source>
</evidence>
<dbReference type="InterPro" id="IPR036397">
    <property type="entry name" value="RNaseH_sf"/>
</dbReference>
<dbReference type="Proteomes" id="UP000801492">
    <property type="component" value="Unassembled WGS sequence"/>
</dbReference>
<dbReference type="PANTHER" id="PTHR22891">
    <property type="entry name" value="EUKARYOTIC TRANSLATION INITIATION FACTOR 2C"/>
    <property type="match status" value="1"/>
</dbReference>
<dbReference type="InterPro" id="IPR003165">
    <property type="entry name" value="Piwi"/>
</dbReference>
<dbReference type="CDD" id="cd02846">
    <property type="entry name" value="PAZ_argonaute_like"/>
    <property type="match status" value="1"/>
</dbReference>
<reference evidence="6" key="1">
    <citation type="submission" date="2019-08" db="EMBL/GenBank/DDBJ databases">
        <title>The genome of the North American firefly Photinus pyralis.</title>
        <authorList>
            <consortium name="Photinus pyralis genome working group"/>
            <person name="Fallon T.R."/>
            <person name="Sander Lower S.E."/>
            <person name="Weng J.-K."/>
        </authorList>
    </citation>
    <scope>NUCLEOTIDE SEQUENCE</scope>
    <source>
        <strain evidence="6">TRF0915ILg1</strain>
        <tissue evidence="6">Whole body</tissue>
    </source>
</reference>
<dbReference type="SMART" id="SM01163">
    <property type="entry name" value="DUF1785"/>
    <property type="match status" value="1"/>
</dbReference>
<dbReference type="InterPro" id="IPR012337">
    <property type="entry name" value="RNaseH-like_sf"/>
</dbReference>
<dbReference type="Gene3D" id="3.40.50.2300">
    <property type="match status" value="1"/>
</dbReference>
<sequence length="961" mass="109704">MPGCTTPEEEANIPTKEEIKDNLQGFTMQQTSKKKKGKKDPTSAAPQQSHSAVQASSEKSVGVKKTESEIMTRQRAAQAKKMSETEDLKDQAQTRLADLKITEQLSKATQKILSMGDASIEKSKCSVKETEQELMIPQKITKCGVKGYPIVIETNHLALNLKKLNKAVHYDVTVTPYKKDSTEKVASTIKIPKKLLRKVMKEFCQQFFKNRDVAFDGTKNLYSPEELPFNKQIIGDITLKEDTRSRPFNVVVKFANYVDFAPLWNFMSANIKSNNHHMLTPQEVIQCLDIVLRNAPSLSFLSAGRCFYTPSRTELIRLGGGMEMYHGFYQSVVVGSRPYLNIDVAHKAFPVAQNVIDLITELCGRERADLQKPLNMHEVDIVNRFIRMLKIIYQIPNMPDKREYTVKSIEKSAIDSTFITDDGIQISVQKYFSQDKKVTLKYPHMPCIRVENKNKMVILLPSELCSILEGQVINRKMSERVTSAMIKQTATSTAVRKQKIMGSLQRVKYNEDKCISKFGISIEEKFSIVNARVLQPPELTYNGKIPVKPNRGTWKPYKFYSGAVLSQWTIINLDNSLRRSSLDNLARMICDYGKSLGMVIEEPQPTSTPQLNFRKELDNLKQILEKKKNLQLIIVVIPRNGNYYSFVKQAAELHVGCLTQCLKSSTVAKIHMSTVINILQKINTKLQGINHRLNDRPDWMKVPYMIMGADVTHPSPEAKDKPSIAAVTASFDEGAFKYHLCWRLQPAQVEIIEDLENITREHLMYFYENTKKKPERIIFFRDGVSEGQFASVLNTEVRAIQRACACLSFCPKITFLVVQKRHHTRFFPIDPKDASRDNNLNVPVGTCVDTEIVHPTALDFYLVSHHSIQGVARPTKYRVLWDDAKMNWDDIEELAFQFCHLFSRCTRSVSYPAPTYYAHLAAARIMAYCENAKLNMNNLKQEQQRLHIKDCITEGRPMFFV</sequence>
<name>A0A8K0CYX0_IGNLU</name>
<evidence type="ECO:0000259" key="5">
    <source>
        <dbReference type="PROSITE" id="PS50822"/>
    </source>
</evidence>
<dbReference type="EMBL" id="VTPC01006391">
    <property type="protein sequence ID" value="KAF2894979.1"/>
    <property type="molecule type" value="Genomic_DNA"/>
</dbReference>
<dbReference type="GO" id="GO:0003723">
    <property type="term" value="F:RNA binding"/>
    <property type="evidence" value="ECO:0007669"/>
    <property type="project" value="InterPro"/>
</dbReference>
<dbReference type="Pfam" id="PF08699">
    <property type="entry name" value="ArgoL1"/>
    <property type="match status" value="1"/>
</dbReference>
<dbReference type="Pfam" id="PF16488">
    <property type="entry name" value="ArgoL2"/>
    <property type="match status" value="1"/>
</dbReference>
<evidence type="ECO:0000256" key="2">
    <source>
        <dbReference type="SAM" id="Coils"/>
    </source>
</evidence>
<dbReference type="Gene3D" id="2.170.260.10">
    <property type="entry name" value="paz domain"/>
    <property type="match status" value="1"/>
</dbReference>
<dbReference type="InterPro" id="IPR045246">
    <property type="entry name" value="Piwi_ago-like"/>
</dbReference>
<dbReference type="PROSITE" id="PS50822">
    <property type="entry name" value="PIWI"/>
    <property type="match status" value="1"/>
</dbReference>
<dbReference type="Pfam" id="PF02170">
    <property type="entry name" value="PAZ"/>
    <property type="match status" value="1"/>
</dbReference>
<dbReference type="InterPro" id="IPR036085">
    <property type="entry name" value="PAZ_dom_sf"/>
</dbReference>
<dbReference type="InterPro" id="IPR003100">
    <property type="entry name" value="PAZ_dom"/>
</dbReference>
<dbReference type="SUPFAM" id="SSF101690">
    <property type="entry name" value="PAZ domain"/>
    <property type="match status" value="1"/>
</dbReference>
<dbReference type="OrthoDB" id="10252740at2759"/>
<organism evidence="6 7">
    <name type="scientific">Ignelater luminosus</name>
    <name type="common">Cucubano</name>
    <name type="synonym">Pyrophorus luminosus</name>
    <dbReference type="NCBI Taxonomy" id="2038154"/>
    <lineage>
        <taxon>Eukaryota</taxon>
        <taxon>Metazoa</taxon>
        <taxon>Ecdysozoa</taxon>
        <taxon>Arthropoda</taxon>
        <taxon>Hexapoda</taxon>
        <taxon>Insecta</taxon>
        <taxon>Pterygota</taxon>
        <taxon>Neoptera</taxon>
        <taxon>Endopterygota</taxon>
        <taxon>Coleoptera</taxon>
        <taxon>Polyphaga</taxon>
        <taxon>Elateriformia</taxon>
        <taxon>Elateroidea</taxon>
        <taxon>Elateridae</taxon>
        <taxon>Agrypninae</taxon>
        <taxon>Pyrophorini</taxon>
        <taxon>Ignelater</taxon>
    </lineage>
</organism>
<dbReference type="Pfam" id="PF16486">
    <property type="entry name" value="ArgoN"/>
    <property type="match status" value="1"/>
</dbReference>
<dbReference type="PROSITE" id="PS50821">
    <property type="entry name" value="PAZ"/>
    <property type="match status" value="1"/>
</dbReference>
<feature type="compositionally biased region" description="Polar residues" evidence="3">
    <location>
        <begin position="44"/>
        <end position="59"/>
    </location>
</feature>
<feature type="coiled-coil region" evidence="2">
    <location>
        <begin position="922"/>
        <end position="949"/>
    </location>
</feature>
<dbReference type="SMART" id="SM00949">
    <property type="entry name" value="PAZ"/>
    <property type="match status" value="1"/>
</dbReference>